<feature type="compositionally biased region" description="Polar residues" evidence="1">
    <location>
        <begin position="1"/>
        <end position="11"/>
    </location>
</feature>
<accession>A0A918G0K4</accession>
<dbReference type="Proteomes" id="UP000606194">
    <property type="component" value="Unassembled WGS sequence"/>
</dbReference>
<evidence type="ECO:0000256" key="1">
    <source>
        <dbReference type="SAM" id="MobiDB-lite"/>
    </source>
</evidence>
<gene>
    <name evidence="3" type="ORF">GCM10010269_59470</name>
</gene>
<dbReference type="Pfam" id="PF25232">
    <property type="entry name" value="DUF7848"/>
    <property type="match status" value="1"/>
</dbReference>
<evidence type="ECO:0000259" key="2">
    <source>
        <dbReference type="Pfam" id="PF25232"/>
    </source>
</evidence>
<organism evidence="3 4">
    <name type="scientific">Streptomyces humidus</name>
    <dbReference type="NCBI Taxonomy" id="52259"/>
    <lineage>
        <taxon>Bacteria</taxon>
        <taxon>Bacillati</taxon>
        <taxon>Actinomycetota</taxon>
        <taxon>Actinomycetes</taxon>
        <taxon>Kitasatosporales</taxon>
        <taxon>Streptomycetaceae</taxon>
        <taxon>Streptomyces</taxon>
    </lineage>
</organism>
<protein>
    <recommendedName>
        <fullName evidence="2">DUF7848 domain-containing protein</fullName>
    </recommendedName>
</protein>
<evidence type="ECO:0000313" key="3">
    <source>
        <dbReference type="EMBL" id="GGS12379.1"/>
    </source>
</evidence>
<sequence length="195" mass="21158">MTESTENQFETGTVVYDPVSDTVGEYQGPAGPYALLRPLGGGREWEARPESLRPATPGERLSAAVRVANSRSFQGTPEPLSPAPVRDCAACADLAALRDDARARHDGSAETDADVLLRRHQRRYHAALLGLAQYALVPDVSAGAEYETSCTECRAGSGARQRPADVEEWQHAHTRDTGHARYRRTVADYAVLAAR</sequence>
<dbReference type="RefSeq" id="WP_190152407.1">
    <property type="nucleotide sequence ID" value="NZ_BMTL01000028.1"/>
</dbReference>
<reference evidence="3" key="1">
    <citation type="journal article" date="2014" name="Int. J. Syst. Evol. Microbiol.">
        <title>Complete genome sequence of Corynebacterium casei LMG S-19264T (=DSM 44701T), isolated from a smear-ripened cheese.</title>
        <authorList>
            <consortium name="US DOE Joint Genome Institute (JGI-PGF)"/>
            <person name="Walter F."/>
            <person name="Albersmeier A."/>
            <person name="Kalinowski J."/>
            <person name="Ruckert C."/>
        </authorList>
    </citation>
    <scope>NUCLEOTIDE SEQUENCE</scope>
    <source>
        <strain evidence="3">JCM 4386</strain>
    </source>
</reference>
<feature type="region of interest" description="Disordered" evidence="1">
    <location>
        <begin position="1"/>
        <end position="23"/>
    </location>
</feature>
<dbReference type="EMBL" id="BMTL01000028">
    <property type="protein sequence ID" value="GGS12379.1"/>
    <property type="molecule type" value="Genomic_DNA"/>
</dbReference>
<feature type="domain" description="DUF7848" evidence="2">
    <location>
        <begin position="128"/>
        <end position="190"/>
    </location>
</feature>
<dbReference type="InterPro" id="IPR057170">
    <property type="entry name" value="DUF7848"/>
</dbReference>
<dbReference type="AlphaFoldDB" id="A0A918G0K4"/>
<comment type="caution">
    <text evidence="3">The sequence shown here is derived from an EMBL/GenBank/DDBJ whole genome shotgun (WGS) entry which is preliminary data.</text>
</comment>
<proteinExistence type="predicted"/>
<name>A0A918G0K4_9ACTN</name>
<reference evidence="3" key="2">
    <citation type="submission" date="2020-09" db="EMBL/GenBank/DDBJ databases">
        <authorList>
            <person name="Sun Q."/>
            <person name="Ohkuma M."/>
        </authorList>
    </citation>
    <scope>NUCLEOTIDE SEQUENCE</scope>
    <source>
        <strain evidence="3">JCM 4386</strain>
    </source>
</reference>
<keyword evidence="4" id="KW-1185">Reference proteome</keyword>
<evidence type="ECO:0000313" key="4">
    <source>
        <dbReference type="Proteomes" id="UP000606194"/>
    </source>
</evidence>